<protein>
    <submittedName>
        <fullName evidence="1">Uncharacterized protein</fullName>
    </submittedName>
</protein>
<evidence type="ECO:0000313" key="2">
    <source>
        <dbReference type="Proteomes" id="UP001302602"/>
    </source>
</evidence>
<comment type="caution">
    <text evidence="1">The sequence shown here is derived from an EMBL/GenBank/DDBJ whole genome shotgun (WGS) entry which is preliminary data.</text>
</comment>
<dbReference type="RefSeq" id="XP_062645769.1">
    <property type="nucleotide sequence ID" value="XM_062785737.1"/>
</dbReference>
<sequence>MRRTNTHNGTYMTLGAHWWTRRSIRTNCQWYTAGYPWTPAAPGTGHPSTMDGELTDFASVQKCLARCCDEVACLTEASDLVCHPDGSCERTWHYEGTEQVSVKATIEPVVFLGRQVMDITITIALAWDHVPFIDGSGGNRCLLVLLLYYLGMKQPTLAVEEPLFLTRTWSHVIATLQDVHKPLPYSSFRASNSQLKLNLRKPESAFHTPMSHLKRKVLGPLLLGMSLVCNP</sequence>
<dbReference type="Proteomes" id="UP001302602">
    <property type="component" value="Unassembled WGS sequence"/>
</dbReference>
<evidence type="ECO:0000313" key="1">
    <source>
        <dbReference type="EMBL" id="KAK4121998.1"/>
    </source>
</evidence>
<keyword evidence="2" id="KW-1185">Reference proteome</keyword>
<dbReference type="GeneID" id="87822503"/>
<proteinExistence type="predicted"/>
<reference evidence="1" key="2">
    <citation type="submission" date="2023-05" db="EMBL/GenBank/DDBJ databases">
        <authorList>
            <consortium name="Lawrence Berkeley National Laboratory"/>
            <person name="Steindorff A."/>
            <person name="Hensen N."/>
            <person name="Bonometti L."/>
            <person name="Westerberg I."/>
            <person name="Brannstrom I.O."/>
            <person name="Guillou S."/>
            <person name="Cros-Aarteil S."/>
            <person name="Calhoun S."/>
            <person name="Haridas S."/>
            <person name="Kuo A."/>
            <person name="Mondo S."/>
            <person name="Pangilinan J."/>
            <person name="Riley R."/>
            <person name="Labutti K."/>
            <person name="Andreopoulos B."/>
            <person name="Lipzen A."/>
            <person name="Chen C."/>
            <person name="Yanf M."/>
            <person name="Daum C."/>
            <person name="Ng V."/>
            <person name="Clum A."/>
            <person name="Ohm R."/>
            <person name="Martin F."/>
            <person name="Silar P."/>
            <person name="Natvig D."/>
            <person name="Lalanne C."/>
            <person name="Gautier V."/>
            <person name="Ament-Velasquez S.L."/>
            <person name="Kruys A."/>
            <person name="Hutchinson M.I."/>
            <person name="Powell A.J."/>
            <person name="Barry K."/>
            <person name="Miller A.N."/>
            <person name="Grigoriev I.V."/>
            <person name="Debuchy R."/>
            <person name="Gladieux P."/>
            <person name="Thoren M.H."/>
            <person name="Johannesson H."/>
        </authorList>
    </citation>
    <scope>NUCLEOTIDE SEQUENCE</scope>
    <source>
        <strain evidence="1">CBS 731.68</strain>
    </source>
</reference>
<dbReference type="AlphaFoldDB" id="A0AAN6TWI3"/>
<name>A0AAN6TWI3_9PEZI</name>
<dbReference type="EMBL" id="MU853232">
    <property type="protein sequence ID" value="KAK4121998.1"/>
    <property type="molecule type" value="Genomic_DNA"/>
</dbReference>
<accession>A0AAN6TWI3</accession>
<gene>
    <name evidence="1" type="ORF">N657DRAFT_103200</name>
</gene>
<organism evidence="1 2">
    <name type="scientific">Parathielavia appendiculata</name>
    <dbReference type="NCBI Taxonomy" id="2587402"/>
    <lineage>
        <taxon>Eukaryota</taxon>
        <taxon>Fungi</taxon>
        <taxon>Dikarya</taxon>
        <taxon>Ascomycota</taxon>
        <taxon>Pezizomycotina</taxon>
        <taxon>Sordariomycetes</taxon>
        <taxon>Sordariomycetidae</taxon>
        <taxon>Sordariales</taxon>
        <taxon>Chaetomiaceae</taxon>
        <taxon>Parathielavia</taxon>
    </lineage>
</organism>
<reference evidence="1" key="1">
    <citation type="journal article" date="2023" name="Mol. Phylogenet. Evol.">
        <title>Genome-scale phylogeny and comparative genomics of the fungal order Sordariales.</title>
        <authorList>
            <person name="Hensen N."/>
            <person name="Bonometti L."/>
            <person name="Westerberg I."/>
            <person name="Brannstrom I.O."/>
            <person name="Guillou S."/>
            <person name="Cros-Aarteil S."/>
            <person name="Calhoun S."/>
            <person name="Haridas S."/>
            <person name="Kuo A."/>
            <person name="Mondo S."/>
            <person name="Pangilinan J."/>
            <person name="Riley R."/>
            <person name="LaButti K."/>
            <person name="Andreopoulos B."/>
            <person name="Lipzen A."/>
            <person name="Chen C."/>
            <person name="Yan M."/>
            <person name="Daum C."/>
            <person name="Ng V."/>
            <person name="Clum A."/>
            <person name="Steindorff A."/>
            <person name="Ohm R.A."/>
            <person name="Martin F."/>
            <person name="Silar P."/>
            <person name="Natvig D.O."/>
            <person name="Lalanne C."/>
            <person name="Gautier V."/>
            <person name="Ament-Velasquez S.L."/>
            <person name="Kruys A."/>
            <person name="Hutchinson M.I."/>
            <person name="Powell A.J."/>
            <person name="Barry K."/>
            <person name="Miller A.N."/>
            <person name="Grigoriev I.V."/>
            <person name="Debuchy R."/>
            <person name="Gladieux P."/>
            <person name="Hiltunen Thoren M."/>
            <person name="Johannesson H."/>
        </authorList>
    </citation>
    <scope>NUCLEOTIDE SEQUENCE</scope>
    <source>
        <strain evidence="1">CBS 731.68</strain>
    </source>
</reference>